<comment type="caution">
    <text evidence="1">The sequence shown here is derived from an EMBL/GenBank/DDBJ whole genome shotgun (WGS) entry which is preliminary data.</text>
</comment>
<name>A0A9X4ILH5_9FLAO</name>
<evidence type="ECO:0000313" key="2">
    <source>
        <dbReference type="Proteomes" id="UP001149303"/>
    </source>
</evidence>
<dbReference type="Proteomes" id="UP001149303">
    <property type="component" value="Unassembled WGS sequence"/>
</dbReference>
<dbReference type="RefSeq" id="WP_274639761.1">
    <property type="nucleotide sequence ID" value="NZ_JAIWJY010000004.1"/>
</dbReference>
<evidence type="ECO:0000313" key="1">
    <source>
        <dbReference type="EMBL" id="MDE1206573.1"/>
    </source>
</evidence>
<protein>
    <recommendedName>
        <fullName evidence="3">Bacteriocin</fullName>
    </recommendedName>
</protein>
<reference evidence="1" key="1">
    <citation type="submission" date="2021-09" db="EMBL/GenBank/DDBJ databases">
        <authorList>
            <person name="Smyrli M."/>
        </authorList>
    </citation>
    <scope>NUCLEOTIDE SEQUENCE</scope>
    <source>
        <strain evidence="1">LAR25</strain>
    </source>
</reference>
<dbReference type="AlphaFoldDB" id="A0A9X4ILH5"/>
<accession>A0A9X4ILH5</accession>
<organism evidence="1 2">
    <name type="scientific">Tenacibaculum larymnensis</name>
    <dbReference type="NCBI Taxonomy" id="2878201"/>
    <lineage>
        <taxon>Bacteria</taxon>
        <taxon>Pseudomonadati</taxon>
        <taxon>Bacteroidota</taxon>
        <taxon>Flavobacteriia</taxon>
        <taxon>Flavobacteriales</taxon>
        <taxon>Flavobacteriaceae</taxon>
        <taxon>Tenacibaculum</taxon>
    </lineage>
</organism>
<sequence length="56" mass="6456">MLKSIANLGNVLNKSEQREINGGQITCPRGQVLRCNWLGCWCEFEYAEEPLEDFDH</sequence>
<keyword evidence="2" id="KW-1185">Reference proteome</keyword>
<proteinExistence type="predicted"/>
<evidence type="ECO:0008006" key="3">
    <source>
        <dbReference type="Google" id="ProtNLM"/>
    </source>
</evidence>
<dbReference type="EMBL" id="JAIWJY010000004">
    <property type="protein sequence ID" value="MDE1206573.1"/>
    <property type="molecule type" value="Genomic_DNA"/>
</dbReference>
<gene>
    <name evidence="1" type="ORF">LCI24_07165</name>
</gene>